<name>A0A3R7CVM5_CLOSI</name>
<organism evidence="1 2">
    <name type="scientific">Clonorchis sinensis</name>
    <name type="common">Chinese liver fluke</name>
    <dbReference type="NCBI Taxonomy" id="79923"/>
    <lineage>
        <taxon>Eukaryota</taxon>
        <taxon>Metazoa</taxon>
        <taxon>Spiralia</taxon>
        <taxon>Lophotrochozoa</taxon>
        <taxon>Platyhelminthes</taxon>
        <taxon>Trematoda</taxon>
        <taxon>Digenea</taxon>
        <taxon>Opisthorchiida</taxon>
        <taxon>Opisthorchiata</taxon>
        <taxon>Opisthorchiidae</taxon>
        <taxon>Clonorchis</taxon>
    </lineage>
</organism>
<gene>
    <name evidence="1" type="ORF">CSKR_104597</name>
</gene>
<proteinExistence type="predicted"/>
<reference evidence="1 2" key="1">
    <citation type="journal article" date="2018" name="Biotechnol. Adv.">
        <title>Improved genomic resources and new bioinformatic workflow for the carcinogenic parasite Clonorchis sinensis: Biotechnological implications.</title>
        <authorList>
            <person name="Wang D."/>
            <person name="Korhonen P.K."/>
            <person name="Gasser R.B."/>
            <person name="Young N.D."/>
        </authorList>
    </citation>
    <scope>NUCLEOTIDE SEQUENCE [LARGE SCALE GENOMIC DNA]</scope>
    <source>
        <strain evidence="1">Cs-k2</strain>
    </source>
</reference>
<comment type="caution">
    <text evidence="1">The sequence shown here is derived from an EMBL/GenBank/DDBJ whole genome shotgun (WGS) entry which is preliminary data.</text>
</comment>
<accession>A0A3R7CVM5</accession>
<sequence length="251" mass="28314">MWTGILPECENIDRTIMALNQKLWLNKLATRQRLSHYTCSNPQSGGQGNCIGWTTDQPGMRLCERRRDNALYSPISDRGAQTVTLFRSSLYQQYAVTFFSNPGVCLSLKLITQRFVWRNMKKDIYSWTFKDTPPYSPTYRYLSHSGLPIRPCSTRCCWISPTCFSLSLKGELSVKQIPPPLNGGEIAQRLERERTDRKVRGSNPASASRLPLSRLGQPGSIPALVQPSGGMAARHRKGATAERLLFIWGES</sequence>
<dbReference type="InParanoid" id="A0A3R7CVM5"/>
<evidence type="ECO:0000313" key="1">
    <source>
        <dbReference type="EMBL" id="KAG5443685.1"/>
    </source>
</evidence>
<dbReference type="Proteomes" id="UP000286415">
    <property type="component" value="Unassembled WGS sequence"/>
</dbReference>
<keyword evidence="2" id="KW-1185">Reference proteome</keyword>
<reference evidence="1 2" key="2">
    <citation type="journal article" date="2021" name="Genomics">
        <title>High-quality reference genome for Clonorchis sinensis.</title>
        <authorList>
            <person name="Young N.D."/>
            <person name="Stroehlein A.J."/>
            <person name="Kinkar L."/>
            <person name="Wang T."/>
            <person name="Sohn W.M."/>
            <person name="Chang B.C.H."/>
            <person name="Kaur P."/>
            <person name="Weisz D."/>
            <person name="Dudchenko O."/>
            <person name="Aiden E.L."/>
            <person name="Korhonen P.K."/>
            <person name="Gasser R.B."/>
        </authorList>
    </citation>
    <scope>NUCLEOTIDE SEQUENCE [LARGE SCALE GENOMIC DNA]</scope>
    <source>
        <strain evidence="1">Cs-k2</strain>
    </source>
</reference>
<protein>
    <submittedName>
        <fullName evidence="1">Uncharacterized protein</fullName>
    </submittedName>
</protein>
<evidence type="ECO:0000313" key="2">
    <source>
        <dbReference type="Proteomes" id="UP000286415"/>
    </source>
</evidence>
<dbReference type="EMBL" id="NIRI02000056">
    <property type="protein sequence ID" value="KAG5443685.1"/>
    <property type="molecule type" value="Genomic_DNA"/>
</dbReference>
<dbReference type="OrthoDB" id="422540at2759"/>
<dbReference type="AlphaFoldDB" id="A0A3R7CVM5"/>